<comment type="caution">
    <text evidence="11">The sequence shown here is derived from an EMBL/GenBank/DDBJ whole genome shotgun (WGS) entry which is preliminary data.</text>
</comment>
<dbReference type="Proteomes" id="UP000785679">
    <property type="component" value="Unassembled WGS sequence"/>
</dbReference>
<evidence type="ECO:0000313" key="12">
    <source>
        <dbReference type="Proteomes" id="UP000785679"/>
    </source>
</evidence>
<organism evidence="11 12">
    <name type="scientific">Halteria grandinella</name>
    <dbReference type="NCBI Taxonomy" id="5974"/>
    <lineage>
        <taxon>Eukaryota</taxon>
        <taxon>Sar</taxon>
        <taxon>Alveolata</taxon>
        <taxon>Ciliophora</taxon>
        <taxon>Intramacronucleata</taxon>
        <taxon>Spirotrichea</taxon>
        <taxon>Stichotrichia</taxon>
        <taxon>Sporadotrichida</taxon>
        <taxon>Halteriidae</taxon>
        <taxon>Halteria</taxon>
    </lineage>
</organism>
<dbReference type="SUPFAM" id="SSF54648">
    <property type="entry name" value="DLC"/>
    <property type="match status" value="1"/>
</dbReference>
<dbReference type="AlphaFoldDB" id="A0A8J8T8E5"/>
<dbReference type="GO" id="GO:0005874">
    <property type="term" value="C:microtubule"/>
    <property type="evidence" value="ECO:0007669"/>
    <property type="project" value="UniProtKB-KW"/>
</dbReference>
<accession>A0A8J8T8E5</accession>
<proteinExistence type="inferred from homology"/>
<keyword evidence="7" id="KW-0653">Protein transport</keyword>
<dbReference type="GO" id="GO:0045505">
    <property type="term" value="F:dynein intermediate chain binding"/>
    <property type="evidence" value="ECO:0007669"/>
    <property type="project" value="TreeGrafter"/>
</dbReference>
<protein>
    <recommendedName>
        <fullName evidence="10">Dynein light chain</fullName>
    </recommendedName>
</protein>
<dbReference type="SMART" id="SM01375">
    <property type="entry name" value="Dynein_light"/>
    <property type="match status" value="1"/>
</dbReference>
<dbReference type="EMBL" id="RRYP01001178">
    <property type="protein sequence ID" value="TNV86297.1"/>
    <property type="molecule type" value="Genomic_DNA"/>
</dbReference>
<dbReference type="PANTHER" id="PTHR11886">
    <property type="entry name" value="DYNEIN LIGHT CHAIN"/>
    <property type="match status" value="1"/>
</dbReference>
<dbReference type="GO" id="GO:0005634">
    <property type="term" value="C:nucleus"/>
    <property type="evidence" value="ECO:0007669"/>
    <property type="project" value="UniProtKB-SubCell"/>
</dbReference>
<reference evidence="11" key="1">
    <citation type="submission" date="2019-06" db="EMBL/GenBank/DDBJ databases">
        <authorList>
            <person name="Zheng W."/>
        </authorList>
    </citation>
    <scope>NUCLEOTIDE SEQUENCE</scope>
    <source>
        <strain evidence="11">QDHG01</strain>
    </source>
</reference>
<dbReference type="Gene3D" id="3.30.740.10">
    <property type="entry name" value="Protein Inhibitor Of Neuronal Nitric Oxide Synthase"/>
    <property type="match status" value="1"/>
</dbReference>
<comment type="subcellular location">
    <subcellularLocation>
        <location evidence="2 10">Cytoplasm</location>
        <location evidence="2 10">Cytoskeleton</location>
    </subcellularLocation>
    <subcellularLocation>
        <location evidence="1">Nucleus</location>
    </subcellularLocation>
</comment>
<name>A0A8J8T8E5_HALGN</name>
<evidence type="ECO:0000256" key="6">
    <source>
        <dbReference type="ARBA" id="ARBA00022816"/>
    </source>
</evidence>
<dbReference type="GO" id="GO:0007017">
    <property type="term" value="P:microtubule-based process"/>
    <property type="evidence" value="ECO:0007669"/>
    <property type="project" value="InterPro"/>
</dbReference>
<evidence type="ECO:0000256" key="7">
    <source>
        <dbReference type="ARBA" id="ARBA00022927"/>
    </source>
</evidence>
<dbReference type="GO" id="GO:0005868">
    <property type="term" value="C:cytoplasmic dynein complex"/>
    <property type="evidence" value="ECO:0007669"/>
    <property type="project" value="TreeGrafter"/>
</dbReference>
<dbReference type="InterPro" id="IPR001372">
    <property type="entry name" value="Dynein_light_chain_typ-1/2"/>
</dbReference>
<keyword evidence="9" id="KW-0539">Nucleus</keyword>
<dbReference type="GO" id="GO:0051028">
    <property type="term" value="P:mRNA transport"/>
    <property type="evidence" value="ECO:0007669"/>
    <property type="project" value="UniProtKB-KW"/>
</dbReference>
<comment type="similarity">
    <text evidence="10">Belongs to the dynein light chain family.</text>
</comment>
<evidence type="ECO:0000313" key="11">
    <source>
        <dbReference type="EMBL" id="TNV86297.1"/>
    </source>
</evidence>
<keyword evidence="5 10" id="KW-0493">Microtubule</keyword>
<keyword evidence="10" id="KW-0243">Dynein</keyword>
<evidence type="ECO:0000256" key="9">
    <source>
        <dbReference type="ARBA" id="ARBA00023242"/>
    </source>
</evidence>
<dbReference type="PANTHER" id="PTHR11886:SF35">
    <property type="entry name" value="DYNEIN LIGHT CHAIN"/>
    <property type="match status" value="1"/>
</dbReference>
<evidence type="ECO:0000256" key="3">
    <source>
        <dbReference type="ARBA" id="ARBA00022448"/>
    </source>
</evidence>
<evidence type="ECO:0000256" key="8">
    <source>
        <dbReference type="ARBA" id="ARBA00023212"/>
    </source>
</evidence>
<gene>
    <name evidence="11" type="ORF">FGO68_gene5990</name>
</gene>
<sequence>MAEDRIRIESYDMNEDMKMRAIDFILASQPEKAEDLAKKLKLDFDQKFNCSWQCVVGKNFGCDIGFEDRHYIYFYIGTLAILLWKAG</sequence>
<dbReference type="InterPro" id="IPR037177">
    <property type="entry name" value="DLC_sf"/>
</dbReference>
<keyword evidence="12" id="KW-1185">Reference proteome</keyword>
<evidence type="ECO:0000256" key="10">
    <source>
        <dbReference type="RuleBase" id="RU365010"/>
    </source>
</evidence>
<evidence type="ECO:0000256" key="2">
    <source>
        <dbReference type="ARBA" id="ARBA00004245"/>
    </source>
</evidence>
<evidence type="ECO:0000256" key="1">
    <source>
        <dbReference type="ARBA" id="ARBA00004123"/>
    </source>
</evidence>
<keyword evidence="3" id="KW-0813">Transport</keyword>
<keyword evidence="4 10" id="KW-0963">Cytoplasm</keyword>
<evidence type="ECO:0000256" key="5">
    <source>
        <dbReference type="ARBA" id="ARBA00022701"/>
    </source>
</evidence>
<dbReference type="GO" id="GO:0015031">
    <property type="term" value="P:protein transport"/>
    <property type="evidence" value="ECO:0007669"/>
    <property type="project" value="UniProtKB-KW"/>
</dbReference>
<keyword evidence="10" id="KW-0505">Motor protein</keyword>
<evidence type="ECO:0000256" key="4">
    <source>
        <dbReference type="ARBA" id="ARBA00022490"/>
    </source>
</evidence>
<dbReference type="FunFam" id="3.30.740.10:FF:000005">
    <property type="entry name" value="Dynein light chain"/>
    <property type="match status" value="1"/>
</dbReference>
<keyword evidence="8 10" id="KW-0206">Cytoskeleton</keyword>
<dbReference type="OrthoDB" id="282760at2759"/>
<keyword evidence="6" id="KW-0509">mRNA transport</keyword>
<dbReference type="Pfam" id="PF01221">
    <property type="entry name" value="Dynein_light"/>
    <property type="match status" value="1"/>
</dbReference>